<accession>A0A5N7CSG5</accession>
<sequence length="127" mass="13781">MSALMFAQQAGLIPRLSLSLSISACPLLTTHSIPILIVVKSPTTGILLATVGILVSIQGFVQVYVHLRHPTFQHHQLKIFCFMFAGTSTVANLAFCLIGTLMCTSTRHLFFFCSSLLTTLVSLRSIG</sequence>
<keyword evidence="1" id="KW-0812">Transmembrane</keyword>
<dbReference type="EMBL" id="ML736916">
    <property type="protein sequence ID" value="KAE8397151.1"/>
    <property type="molecule type" value="Genomic_DNA"/>
</dbReference>
<gene>
    <name evidence="2" type="ORF">BDV37DRAFT_266417</name>
</gene>
<feature type="transmembrane region" description="Helical" evidence="1">
    <location>
        <begin position="79"/>
        <end position="102"/>
    </location>
</feature>
<feature type="transmembrane region" description="Helical" evidence="1">
    <location>
        <begin position="45"/>
        <end position="67"/>
    </location>
</feature>
<name>A0A5N7CSG5_9EURO</name>
<dbReference type="RefSeq" id="XP_031934470.1">
    <property type="nucleotide sequence ID" value="XM_032083915.1"/>
</dbReference>
<keyword evidence="1" id="KW-0472">Membrane</keyword>
<proteinExistence type="predicted"/>
<evidence type="ECO:0000313" key="2">
    <source>
        <dbReference type="EMBL" id="KAE8397151.1"/>
    </source>
</evidence>
<organism evidence="2 3">
    <name type="scientific">Aspergillus pseudonomiae</name>
    <dbReference type="NCBI Taxonomy" id="1506151"/>
    <lineage>
        <taxon>Eukaryota</taxon>
        <taxon>Fungi</taxon>
        <taxon>Dikarya</taxon>
        <taxon>Ascomycota</taxon>
        <taxon>Pezizomycotina</taxon>
        <taxon>Eurotiomycetes</taxon>
        <taxon>Eurotiomycetidae</taxon>
        <taxon>Eurotiales</taxon>
        <taxon>Aspergillaceae</taxon>
        <taxon>Aspergillus</taxon>
        <taxon>Aspergillus subgen. Circumdati</taxon>
    </lineage>
</organism>
<dbReference type="AlphaFoldDB" id="A0A5N7CSG5"/>
<dbReference type="Proteomes" id="UP000325579">
    <property type="component" value="Unassembled WGS sequence"/>
</dbReference>
<keyword evidence="3" id="KW-1185">Reference proteome</keyword>
<evidence type="ECO:0000313" key="3">
    <source>
        <dbReference type="Proteomes" id="UP000325579"/>
    </source>
</evidence>
<protein>
    <submittedName>
        <fullName evidence="2">Uncharacterized protein</fullName>
    </submittedName>
</protein>
<reference evidence="2 3" key="1">
    <citation type="submission" date="2019-04" db="EMBL/GenBank/DDBJ databases">
        <authorList>
            <consortium name="DOE Joint Genome Institute"/>
            <person name="Mondo S."/>
            <person name="Kjaerbolling I."/>
            <person name="Vesth T."/>
            <person name="Frisvad J.C."/>
            <person name="Nybo J.L."/>
            <person name="Theobald S."/>
            <person name="Kildgaard S."/>
            <person name="Isbrandt T."/>
            <person name="Kuo A."/>
            <person name="Sato A."/>
            <person name="Lyhne E.K."/>
            <person name="Kogle M.E."/>
            <person name="Wiebenga A."/>
            <person name="Kun R.S."/>
            <person name="Lubbers R.J."/>
            <person name="Makela M.R."/>
            <person name="Barry K."/>
            <person name="Chovatia M."/>
            <person name="Clum A."/>
            <person name="Daum C."/>
            <person name="Haridas S."/>
            <person name="He G."/>
            <person name="LaButti K."/>
            <person name="Lipzen A."/>
            <person name="Riley R."/>
            <person name="Salamov A."/>
            <person name="Simmons B.A."/>
            <person name="Magnuson J.K."/>
            <person name="Henrissat B."/>
            <person name="Mortensen U.H."/>
            <person name="Larsen T.O."/>
            <person name="Devries R.P."/>
            <person name="Grigoriev I.V."/>
            <person name="Machida M."/>
            <person name="Baker S.E."/>
            <person name="Andersen M.R."/>
            <person name="Cantor M.N."/>
            <person name="Hua S.X."/>
        </authorList>
    </citation>
    <scope>NUCLEOTIDE SEQUENCE [LARGE SCALE GENOMIC DNA]</scope>
    <source>
        <strain evidence="2 3">CBS 119388</strain>
    </source>
</reference>
<dbReference type="GeneID" id="43668606"/>
<evidence type="ECO:0000256" key="1">
    <source>
        <dbReference type="SAM" id="Phobius"/>
    </source>
</evidence>
<keyword evidence="1" id="KW-1133">Transmembrane helix</keyword>